<keyword evidence="2" id="KW-1185">Reference proteome</keyword>
<dbReference type="EMBL" id="CP058649">
    <property type="protein sequence ID" value="QUI25630.1"/>
    <property type="molecule type" value="Genomic_DNA"/>
</dbReference>
<dbReference type="AlphaFoldDB" id="A0A8J8SJ59"/>
<accession>A0A8J8SJ59</accession>
<evidence type="ECO:0008006" key="3">
    <source>
        <dbReference type="Google" id="ProtNLM"/>
    </source>
</evidence>
<dbReference type="InterPro" id="IPR038071">
    <property type="entry name" value="UROD/MetE-like_sf"/>
</dbReference>
<dbReference type="KEGG" id="vpy:HZI73_07690"/>
<gene>
    <name evidence="1" type="ORF">HZI73_07690</name>
</gene>
<evidence type="ECO:0000313" key="2">
    <source>
        <dbReference type="Proteomes" id="UP000683246"/>
    </source>
</evidence>
<sequence>MQTAAGFPLIEDIHTHFKFTPEEIAILRKLAKEVAEIASSDINKQKIMKWQALNNLISQEPVVFADPENGWNEIIHASELRCVDQLARVWEMFLRKQIYWAKEIKDDKVVEHYFDVPYCYTDTGWGLPLKKEGGKDGGAYHVIPPVKDYERDFEQLEFPEIVVDYETSDVMYRLAEDVFGGILEVRRKTIWWWTLGMTWDFINLRGLDQFMMDLILYPEWVHKMMDFLTEGYLKRLDFLEEHNLLHTNTEGTYVGSGGFGFTSQLPKQGDIIGKVRTQDMWGFCESQETVGVSPEMFNTFILPYQKKILSRFGLNCYGCCEPIHVRWDYVKTIPRLRRVSASPWADKAIMAKELGRDYIISAKPSPTPLSRPVLNEAVVREELRKIIEDTKGCVVELIMKDNHTLGNNKRNITRWVEIVREEIARVYDSHPTKEACL</sequence>
<protein>
    <recommendedName>
        <fullName evidence="3">Uroporphyrinogen decarboxylase (URO-D) domain-containing protein</fullName>
    </recommendedName>
</protein>
<dbReference type="Proteomes" id="UP000683246">
    <property type="component" value="Chromosome"/>
</dbReference>
<evidence type="ECO:0000313" key="1">
    <source>
        <dbReference type="EMBL" id="QUI25630.1"/>
    </source>
</evidence>
<name>A0A8J8SJ59_9FIRM</name>
<dbReference type="Gene3D" id="3.20.20.210">
    <property type="match status" value="1"/>
</dbReference>
<organism evidence="1 2">
    <name type="scientific">Vallitalea pronyensis</name>
    <dbReference type="NCBI Taxonomy" id="1348613"/>
    <lineage>
        <taxon>Bacteria</taxon>
        <taxon>Bacillati</taxon>
        <taxon>Bacillota</taxon>
        <taxon>Clostridia</taxon>
        <taxon>Lachnospirales</taxon>
        <taxon>Vallitaleaceae</taxon>
        <taxon>Vallitalea</taxon>
    </lineage>
</organism>
<proteinExistence type="predicted"/>
<reference evidence="1" key="1">
    <citation type="submission" date="2020-07" db="EMBL/GenBank/DDBJ databases">
        <title>Vallitalea pronyensis genome.</title>
        <authorList>
            <person name="Postec A."/>
        </authorList>
    </citation>
    <scope>NUCLEOTIDE SEQUENCE</scope>
    <source>
        <strain evidence="1">FatNI3</strain>
    </source>
</reference>